<dbReference type="GO" id="GO:0007163">
    <property type="term" value="P:establishment or maintenance of cell polarity"/>
    <property type="evidence" value="ECO:0007669"/>
    <property type="project" value="TreeGrafter"/>
</dbReference>
<proteinExistence type="predicted"/>
<dbReference type="GO" id="GO:0015629">
    <property type="term" value="C:actin cytoskeleton"/>
    <property type="evidence" value="ECO:0007669"/>
    <property type="project" value="TreeGrafter"/>
</dbReference>
<feature type="region of interest" description="Disordered" evidence="1">
    <location>
        <begin position="1"/>
        <end position="34"/>
    </location>
</feature>
<dbReference type="InterPro" id="IPR017853">
    <property type="entry name" value="GH"/>
</dbReference>
<dbReference type="GO" id="GO:0016477">
    <property type="term" value="P:cell migration"/>
    <property type="evidence" value="ECO:0007669"/>
    <property type="project" value="TreeGrafter"/>
</dbReference>
<keyword evidence="3" id="KW-1185">Reference proteome</keyword>
<evidence type="ECO:0000313" key="2">
    <source>
        <dbReference type="EMBL" id="KAK4348529.1"/>
    </source>
</evidence>
<accession>A0AAE1RC25</accession>
<dbReference type="EMBL" id="JAVYJV010000017">
    <property type="protein sequence ID" value="KAK4348529.1"/>
    <property type="molecule type" value="Genomic_DNA"/>
</dbReference>
<evidence type="ECO:0000256" key="1">
    <source>
        <dbReference type="SAM" id="MobiDB-lite"/>
    </source>
</evidence>
<reference evidence="2" key="1">
    <citation type="submission" date="2023-12" db="EMBL/GenBank/DDBJ databases">
        <title>Genome assembly of Anisodus tanguticus.</title>
        <authorList>
            <person name="Wang Y.-J."/>
        </authorList>
    </citation>
    <scope>NUCLEOTIDE SEQUENCE</scope>
    <source>
        <strain evidence="2">KB-2021</strain>
        <tissue evidence="2">Leaf</tissue>
    </source>
</reference>
<protein>
    <submittedName>
        <fullName evidence="2">Uncharacterized protein</fullName>
    </submittedName>
</protein>
<organism evidence="2 3">
    <name type="scientific">Anisodus tanguticus</name>
    <dbReference type="NCBI Taxonomy" id="243964"/>
    <lineage>
        <taxon>Eukaryota</taxon>
        <taxon>Viridiplantae</taxon>
        <taxon>Streptophyta</taxon>
        <taxon>Embryophyta</taxon>
        <taxon>Tracheophyta</taxon>
        <taxon>Spermatophyta</taxon>
        <taxon>Magnoliopsida</taxon>
        <taxon>eudicotyledons</taxon>
        <taxon>Gunneridae</taxon>
        <taxon>Pentapetalae</taxon>
        <taxon>asterids</taxon>
        <taxon>lamiids</taxon>
        <taxon>Solanales</taxon>
        <taxon>Solanaceae</taxon>
        <taxon>Solanoideae</taxon>
        <taxon>Hyoscyameae</taxon>
        <taxon>Anisodus</taxon>
    </lineage>
</organism>
<gene>
    <name evidence="2" type="ORF">RND71_031284</name>
</gene>
<comment type="caution">
    <text evidence="2">The sequence shown here is derived from an EMBL/GenBank/DDBJ whole genome shotgun (WGS) entry which is preliminary data.</text>
</comment>
<dbReference type="GO" id="GO:0051015">
    <property type="term" value="F:actin filament binding"/>
    <property type="evidence" value="ECO:0007669"/>
    <property type="project" value="InterPro"/>
</dbReference>
<name>A0AAE1RC25_9SOLA</name>
<dbReference type="InterPro" id="IPR010431">
    <property type="entry name" value="Fascin"/>
</dbReference>
<dbReference type="GO" id="GO:0051017">
    <property type="term" value="P:actin filament bundle assembly"/>
    <property type="evidence" value="ECO:0007669"/>
    <property type="project" value="TreeGrafter"/>
</dbReference>
<dbReference type="GO" id="GO:0005737">
    <property type="term" value="C:cytoplasm"/>
    <property type="evidence" value="ECO:0007669"/>
    <property type="project" value="TreeGrafter"/>
</dbReference>
<dbReference type="Proteomes" id="UP001291623">
    <property type="component" value="Unassembled WGS sequence"/>
</dbReference>
<dbReference type="PANTHER" id="PTHR10551">
    <property type="entry name" value="FASCIN"/>
    <property type="match status" value="1"/>
</dbReference>
<dbReference type="Gene3D" id="3.20.20.80">
    <property type="entry name" value="Glycosidases"/>
    <property type="match status" value="1"/>
</dbReference>
<evidence type="ECO:0000313" key="3">
    <source>
        <dbReference type="Proteomes" id="UP001291623"/>
    </source>
</evidence>
<dbReference type="SUPFAM" id="SSF51445">
    <property type="entry name" value="(Trans)glycosidases"/>
    <property type="match status" value="1"/>
</dbReference>
<dbReference type="AlphaFoldDB" id="A0AAE1RC25"/>
<sequence>MTNITDDQTHLTIENNNGPIALGNSPNQQVTTPADENPEEALQIMRSSSGLVVMQLMNEPQTQYVPIDTLIKYYQAGYEAVRKYTSSAYVILSNRLGNAENTQLLSFARGLSRSVIN</sequence>
<dbReference type="PANTHER" id="PTHR10551:SF9">
    <property type="entry name" value="FASCIN-2"/>
    <property type="match status" value="1"/>
</dbReference>